<dbReference type="GO" id="GO:0004521">
    <property type="term" value="F:RNA endonuclease activity"/>
    <property type="evidence" value="ECO:0007669"/>
    <property type="project" value="TreeGrafter"/>
</dbReference>
<dbReference type="SMART" id="SM01027">
    <property type="entry name" value="Beta-Casp"/>
    <property type="match status" value="1"/>
</dbReference>
<protein>
    <submittedName>
        <fullName evidence="3">MBL fold metallo-hydrolase</fullName>
    </submittedName>
</protein>
<evidence type="ECO:0000313" key="3">
    <source>
        <dbReference type="EMBL" id="RLG70013.1"/>
    </source>
</evidence>
<evidence type="ECO:0000313" key="4">
    <source>
        <dbReference type="Proteomes" id="UP000277633"/>
    </source>
</evidence>
<feature type="domain" description="Beta-Casp" evidence="2">
    <location>
        <begin position="110"/>
        <end position="219"/>
    </location>
</feature>
<reference evidence="3 4" key="1">
    <citation type="submission" date="2018-06" db="EMBL/GenBank/DDBJ databases">
        <title>Extensive metabolic versatility and redundancy in microbially diverse, dynamic hydrothermal sediments.</title>
        <authorList>
            <person name="Dombrowski N."/>
            <person name="Teske A."/>
            <person name="Baker B.J."/>
        </authorList>
    </citation>
    <scope>NUCLEOTIDE SEQUENCE [LARGE SCALE GENOMIC DNA]</scope>
    <source>
        <strain evidence="3">B9_G13</strain>
    </source>
</reference>
<dbReference type="PANTHER" id="PTHR11203">
    <property type="entry name" value="CLEAVAGE AND POLYADENYLATION SPECIFICITY FACTOR FAMILY MEMBER"/>
    <property type="match status" value="1"/>
</dbReference>
<keyword evidence="1 3" id="KW-0378">Hydrolase</keyword>
<feature type="non-terminal residue" evidence="3">
    <location>
        <position position="1"/>
    </location>
</feature>
<dbReference type="InterPro" id="IPR036866">
    <property type="entry name" value="RibonucZ/Hydroxyglut_hydro"/>
</dbReference>
<dbReference type="SUPFAM" id="SSF56281">
    <property type="entry name" value="Metallo-hydrolase/oxidoreductase"/>
    <property type="match status" value="1"/>
</dbReference>
<sequence length="303" mass="34371">GYRTRIDITDKVSLEFFDAGHIVGSAITKLTFNNTSLVYTGDFKVVETRLLNKADIKVGHVDYVITESTYGDSDHPNRYKVEKEFVDACLQTIENNGFAIVPAFAVGRSHELIDILIEHKVGCPIYLDGMSQKAANITLKYPKYLKDAKTLKKALRKARWVKNDRDRKRALEEPSIIVTTAGMCDGGPVLNYIKRLYNDEKSAIFLTGYQVEGTQGRRLLEEGLITIDGKEYRPKCTIKKFDFSAHPGQSEMLKALRKWNPKRVFLVHGDPPKITTFKKKIEEELGIEATIMEFGKTFRVGEK</sequence>
<dbReference type="Gene3D" id="3.40.50.10890">
    <property type="match status" value="1"/>
</dbReference>
<dbReference type="Pfam" id="PF10996">
    <property type="entry name" value="Beta-Casp"/>
    <property type="match status" value="1"/>
</dbReference>
<dbReference type="PANTHER" id="PTHR11203:SF52">
    <property type="entry name" value="MRNA 3-END PROCESSING FACTOR"/>
    <property type="match status" value="1"/>
</dbReference>
<name>A0A497JH14_9ARCH</name>
<dbReference type="GO" id="GO:0016787">
    <property type="term" value="F:hydrolase activity"/>
    <property type="evidence" value="ECO:0007669"/>
    <property type="project" value="UniProtKB-KW"/>
</dbReference>
<dbReference type="InterPro" id="IPR011108">
    <property type="entry name" value="RMMBL"/>
</dbReference>
<evidence type="ECO:0000259" key="2">
    <source>
        <dbReference type="SMART" id="SM01027"/>
    </source>
</evidence>
<dbReference type="InterPro" id="IPR050698">
    <property type="entry name" value="MBL"/>
</dbReference>
<comment type="caution">
    <text evidence="3">The sequence shown here is derived from an EMBL/GenBank/DDBJ whole genome shotgun (WGS) entry which is preliminary data.</text>
</comment>
<dbReference type="Proteomes" id="UP000277633">
    <property type="component" value="Unassembled WGS sequence"/>
</dbReference>
<dbReference type="EMBL" id="QMWO01000029">
    <property type="protein sequence ID" value="RLG70013.1"/>
    <property type="molecule type" value="Genomic_DNA"/>
</dbReference>
<gene>
    <name evidence="3" type="ORF">DRO07_01225</name>
</gene>
<accession>A0A497JH14</accession>
<dbReference type="Gene3D" id="3.60.15.10">
    <property type="entry name" value="Ribonuclease Z/Hydroxyacylglutathione hydrolase-like"/>
    <property type="match status" value="1"/>
</dbReference>
<proteinExistence type="predicted"/>
<evidence type="ECO:0000256" key="1">
    <source>
        <dbReference type="ARBA" id="ARBA00022801"/>
    </source>
</evidence>
<organism evidence="3 4">
    <name type="scientific">Candidatus Iainarchaeum sp</name>
    <dbReference type="NCBI Taxonomy" id="3101447"/>
    <lineage>
        <taxon>Archaea</taxon>
        <taxon>Candidatus Iainarchaeota</taxon>
        <taxon>Candidatus Iainarchaeia</taxon>
        <taxon>Candidatus Iainarchaeales</taxon>
        <taxon>Candidatus Iainarchaeaceae</taxon>
        <taxon>Candidatus Iainarchaeum</taxon>
    </lineage>
</organism>
<dbReference type="AlphaFoldDB" id="A0A497JH14"/>
<dbReference type="Pfam" id="PF07521">
    <property type="entry name" value="RMMBL"/>
    <property type="match status" value="1"/>
</dbReference>
<dbReference type="InterPro" id="IPR022712">
    <property type="entry name" value="Beta_Casp"/>
</dbReference>